<keyword evidence="2" id="KW-1185">Reference proteome</keyword>
<dbReference type="Proteomes" id="UP000008138">
    <property type="component" value="Chromosome"/>
</dbReference>
<dbReference type="PIRSF" id="PIRSF001439">
    <property type="entry name" value="CryM"/>
    <property type="match status" value="1"/>
</dbReference>
<dbReference type="Pfam" id="PF02423">
    <property type="entry name" value="OCD_Mu_crystall"/>
    <property type="match status" value="1"/>
</dbReference>
<name>F2L1M1_THEU7</name>
<dbReference type="OrthoDB" id="21421at2157"/>
<dbReference type="HOGENOM" id="CLU_042088_2_1_2"/>
<organism evidence="1 2">
    <name type="scientific">Thermoproteus uzoniensis (strain 768-20)</name>
    <dbReference type="NCBI Taxonomy" id="999630"/>
    <lineage>
        <taxon>Archaea</taxon>
        <taxon>Thermoproteota</taxon>
        <taxon>Thermoprotei</taxon>
        <taxon>Thermoproteales</taxon>
        <taxon>Thermoproteaceae</taxon>
        <taxon>Thermoproteus</taxon>
    </lineage>
</organism>
<dbReference type="STRING" id="999630.TUZN_1401"/>
<dbReference type="InterPro" id="IPR036291">
    <property type="entry name" value="NAD(P)-bd_dom_sf"/>
</dbReference>
<reference evidence="1 2" key="1">
    <citation type="journal article" date="2011" name="J. Bacteriol.">
        <title>Complete genome sequence of the thermoacidophilic crenarchaeon Thermoproteus uzoniensis 768-20.</title>
        <authorList>
            <person name="Mardanov A.V."/>
            <person name="Gumerov V.M."/>
            <person name="Beletsky A.V."/>
            <person name="Prokofeva M.I."/>
            <person name="Bonch-Osmolovskaya E.A."/>
            <person name="Ravin N.V."/>
            <person name="Skryabin K.G."/>
        </authorList>
    </citation>
    <scope>NUCLEOTIDE SEQUENCE [LARGE SCALE GENOMIC DNA]</scope>
    <source>
        <strain evidence="1 2">768-20</strain>
    </source>
</reference>
<gene>
    <name evidence="1" type="ordered locus">TUZN_1401</name>
</gene>
<proteinExistence type="predicted"/>
<dbReference type="EMBL" id="CP002590">
    <property type="protein sequence ID" value="AEA12877.1"/>
    <property type="molecule type" value="Genomic_DNA"/>
</dbReference>
<evidence type="ECO:0000313" key="1">
    <source>
        <dbReference type="EMBL" id="AEA12877.1"/>
    </source>
</evidence>
<dbReference type="RefSeq" id="WP_013680212.1">
    <property type="nucleotide sequence ID" value="NC_015315.1"/>
</dbReference>
<dbReference type="InterPro" id="IPR023401">
    <property type="entry name" value="ODC_N"/>
</dbReference>
<dbReference type="AlphaFoldDB" id="F2L1M1"/>
<reference key="2">
    <citation type="submission" date="2011-03" db="EMBL/GenBank/DDBJ databases">
        <title>Complete genome sequence of the thermoacidophilic crenarchaeon Thermoproteus uzoniensis 768-20.</title>
        <authorList>
            <person name="Mardanov A.V."/>
            <person name="Gumerov V.M."/>
            <person name="Beletsky A.V."/>
            <person name="Prokofeva M.I."/>
            <person name="Bonch-Osmolovskaya E.A."/>
            <person name="Ravin N.V."/>
            <person name="Skryabin K.G."/>
        </authorList>
    </citation>
    <scope>NUCLEOTIDE SEQUENCE</scope>
    <source>
        <strain>768-20</strain>
    </source>
</reference>
<dbReference type="KEGG" id="tuz:TUZN_1401"/>
<dbReference type="eggNOG" id="arCOG01035">
    <property type="taxonomic scope" value="Archaea"/>
</dbReference>
<dbReference type="GeneID" id="10360928"/>
<evidence type="ECO:0000313" key="2">
    <source>
        <dbReference type="Proteomes" id="UP000008138"/>
    </source>
</evidence>
<dbReference type="SUPFAM" id="SSF51735">
    <property type="entry name" value="NAD(P)-binding Rossmann-fold domains"/>
    <property type="match status" value="1"/>
</dbReference>
<dbReference type="Gene3D" id="3.40.50.720">
    <property type="entry name" value="NAD(P)-binding Rossmann-like Domain"/>
    <property type="match status" value="1"/>
</dbReference>
<dbReference type="PANTHER" id="PTHR13812:SF19">
    <property type="entry name" value="KETIMINE REDUCTASE MU-CRYSTALLIN"/>
    <property type="match status" value="1"/>
</dbReference>
<protein>
    <submittedName>
        <fullName evidence="1">Ornithine cyclodeaminase/mu-crystallin</fullName>
    </submittedName>
</protein>
<dbReference type="PANTHER" id="PTHR13812">
    <property type="entry name" value="KETIMINE REDUCTASE MU-CRYSTALLIN"/>
    <property type="match status" value="1"/>
</dbReference>
<sequence length="289" mass="30369">MIFIPDVDRVVDAAALVEDIAAALRARKHVLPRKALEFGGVWFAPMAAYVEGMGIGAKLVGIYPGGRPSVRALAVLIDAHSGEPLALADATGLTGWRTAAASALAARLLGASADVVGVVGAGVQAEYHIRVFREVFKPSRIVVYSRSRAAELASRLGVEAAGIDEVLRADVVIAATNSREPVVRGASLRLGSLVVSVGAPRPVRELDDAVRARARCAVVDSPEAPEETDDVAGLELVLLEDLVSGRAACRRGEISLYKSVGYAPFDVAAIYHVYRRAREAGLGVQLVSS</sequence>
<dbReference type="GO" id="GO:0005737">
    <property type="term" value="C:cytoplasm"/>
    <property type="evidence" value="ECO:0007669"/>
    <property type="project" value="TreeGrafter"/>
</dbReference>
<dbReference type="Gene3D" id="3.30.1780.10">
    <property type="entry name" value="ornithine cyclodeaminase, domain 1"/>
    <property type="match status" value="1"/>
</dbReference>
<dbReference type="InterPro" id="IPR003462">
    <property type="entry name" value="ODC_Mu_crystall"/>
</dbReference>
<accession>F2L1M1</accession>